<feature type="domain" description="Protein kinase" evidence="11">
    <location>
        <begin position="588"/>
        <end position="830"/>
    </location>
</feature>
<comment type="caution">
    <text evidence="12">The sequence shown here is derived from an EMBL/GenBank/DDBJ whole genome shotgun (WGS) entry which is preliminary data.</text>
</comment>
<feature type="signal peptide" evidence="10">
    <location>
        <begin position="1"/>
        <end position="22"/>
    </location>
</feature>
<proteinExistence type="predicted"/>
<dbReference type="InterPro" id="IPR011009">
    <property type="entry name" value="Kinase-like_dom_sf"/>
</dbReference>
<evidence type="ECO:0000313" key="12">
    <source>
        <dbReference type="EMBL" id="PRW58712.1"/>
    </source>
</evidence>
<dbReference type="InterPro" id="IPR050647">
    <property type="entry name" value="Plant_LRR-RLKs"/>
</dbReference>
<dbReference type="EMBL" id="LHPG02000005">
    <property type="protein sequence ID" value="PRW58712.1"/>
    <property type="molecule type" value="Genomic_DNA"/>
</dbReference>
<dbReference type="Proteomes" id="UP000239899">
    <property type="component" value="Unassembled WGS sequence"/>
</dbReference>
<keyword evidence="5 8" id="KW-0547">Nucleotide-binding</keyword>
<dbReference type="PROSITE" id="PS00108">
    <property type="entry name" value="PROTEIN_KINASE_ST"/>
    <property type="match status" value="1"/>
</dbReference>
<name>A0A2P6TXC3_CHLSO</name>
<keyword evidence="3" id="KW-0808">Transferase</keyword>
<dbReference type="GO" id="GO:0005524">
    <property type="term" value="F:ATP binding"/>
    <property type="evidence" value="ECO:0007669"/>
    <property type="project" value="UniProtKB-UniRule"/>
</dbReference>
<evidence type="ECO:0000256" key="8">
    <source>
        <dbReference type="PROSITE-ProRule" id="PRU10141"/>
    </source>
</evidence>
<dbReference type="Gene3D" id="3.80.10.10">
    <property type="entry name" value="Ribonuclease Inhibitor"/>
    <property type="match status" value="1"/>
</dbReference>
<dbReference type="Gene3D" id="1.10.510.10">
    <property type="entry name" value="Transferase(Phosphotransferase) domain 1"/>
    <property type="match status" value="1"/>
</dbReference>
<keyword evidence="6" id="KW-0418">Kinase</keyword>
<dbReference type="InterPro" id="IPR017441">
    <property type="entry name" value="Protein_kinase_ATP_BS"/>
</dbReference>
<dbReference type="InterPro" id="IPR008271">
    <property type="entry name" value="Ser/Thr_kinase_AS"/>
</dbReference>
<dbReference type="OrthoDB" id="512375at2759"/>
<evidence type="ECO:0000313" key="13">
    <source>
        <dbReference type="Proteomes" id="UP000239899"/>
    </source>
</evidence>
<gene>
    <name evidence="12" type="ORF">C2E21_2907</name>
</gene>
<keyword evidence="13" id="KW-1185">Reference proteome</keyword>
<dbReference type="Gene3D" id="3.30.200.20">
    <property type="entry name" value="Phosphorylase Kinase, domain 1"/>
    <property type="match status" value="1"/>
</dbReference>
<dbReference type="AlphaFoldDB" id="A0A2P6TXC3"/>
<dbReference type="PROSITE" id="PS50011">
    <property type="entry name" value="PROTEIN_KINASE_DOM"/>
    <property type="match status" value="1"/>
</dbReference>
<evidence type="ECO:0000256" key="2">
    <source>
        <dbReference type="ARBA" id="ARBA00022614"/>
    </source>
</evidence>
<evidence type="ECO:0000256" key="5">
    <source>
        <dbReference type="ARBA" id="ARBA00022741"/>
    </source>
</evidence>
<feature type="compositionally biased region" description="Low complexity" evidence="9">
    <location>
        <begin position="536"/>
        <end position="563"/>
    </location>
</feature>
<keyword evidence="10" id="KW-0732">Signal</keyword>
<feature type="chain" id="PRO_5015160936" evidence="10">
    <location>
        <begin position="23"/>
        <end position="830"/>
    </location>
</feature>
<dbReference type="PROSITE" id="PS00107">
    <property type="entry name" value="PROTEIN_KINASE_ATP"/>
    <property type="match status" value="1"/>
</dbReference>
<dbReference type="SMART" id="SM00220">
    <property type="entry name" value="S_TKc"/>
    <property type="match status" value="1"/>
</dbReference>
<evidence type="ECO:0000256" key="6">
    <source>
        <dbReference type="ARBA" id="ARBA00022777"/>
    </source>
</evidence>
<dbReference type="PANTHER" id="PTHR48056:SF81">
    <property type="entry name" value="RECEPTOR PROTEIN-TYROSINE KINASE CEPR1"/>
    <property type="match status" value="1"/>
</dbReference>
<sequence>MLEHTLPGQLLALLALQASAAAAAGTLSVEEEGAVLRTLRQRLADTGLTPDGRHGWQPDDTSPHCSWRGVYCINTDHVAVIDLEWDTVLPPGDTAQHRTAPLLLPELARFVALQKLALAIYYAPPMAAIPPQWGLPGFFPHLEELQLKFPTMEGPLPDIQPGALPRLTSLHIEVSNRTTGVGALPLRQDWGTAARRNISSAETAAAVQSGKGLRAALPASWGASPDVLPALRELTLVLHLVQPLPAAWARGFRSLRRLLIAAPIDAPLAAAAGNVLPPEWAAGFPLLCWLNLLRLGITGTFPASWEEGSFPLLTQLSITQMALSGALPQRIFEGRPDLKIITLDMNSFTGTLPAAWAASQSLEGLSLLDNRLSGPLFPSAWLAPGALPRLRYLVLVNNTDLAGSLPATLPWPVLGSLCLEGTQLHSSSIPTSWCNSPNAAVFELLSVPDARLGAELPRCLYKAMPTLTIMSRGEMVAHLSQSRQRIELVPFKQLPDALAHQLGGMRRGSRPKAAAGISGPAYSRLQAVAEEQQQDSWGSFSSSRGSGGSMESLPTAAAARPPASRQWGLETDSLRLAPGELQMQTAPDGSLCLLGEGSSSTVYLGRLGGYEDVAVKVIEVSPGMDSRHVWHEVSLLRACVHRRLVALLGVACQGQLLMLVMELMRGGDLHSALRRPDTRDALRWAARGRQVALDVAEALAFLHSCGVQHADLKPSNVMLTGELRGKLTDLGVAQQLGSRSRQAVGGTTQYAAPEQLLGLPCTTKADVYSLGVLLTVLCTGRSLAARGQLCLPTAPGDCPQAVLELIQECICPDPARRPTADEALRRLRDS</sequence>
<feature type="region of interest" description="Disordered" evidence="9">
    <location>
        <begin position="533"/>
        <end position="565"/>
    </location>
</feature>
<evidence type="ECO:0000256" key="3">
    <source>
        <dbReference type="ARBA" id="ARBA00022679"/>
    </source>
</evidence>
<evidence type="ECO:0000259" key="11">
    <source>
        <dbReference type="PROSITE" id="PS50011"/>
    </source>
</evidence>
<evidence type="ECO:0000256" key="4">
    <source>
        <dbReference type="ARBA" id="ARBA00022737"/>
    </source>
</evidence>
<keyword evidence="7 8" id="KW-0067">ATP-binding</keyword>
<dbReference type="GO" id="GO:0004672">
    <property type="term" value="F:protein kinase activity"/>
    <property type="evidence" value="ECO:0007669"/>
    <property type="project" value="InterPro"/>
</dbReference>
<evidence type="ECO:0000256" key="10">
    <source>
        <dbReference type="SAM" id="SignalP"/>
    </source>
</evidence>
<dbReference type="SUPFAM" id="SSF56112">
    <property type="entry name" value="Protein kinase-like (PK-like)"/>
    <property type="match status" value="1"/>
</dbReference>
<organism evidence="12 13">
    <name type="scientific">Chlorella sorokiniana</name>
    <name type="common">Freshwater green alga</name>
    <dbReference type="NCBI Taxonomy" id="3076"/>
    <lineage>
        <taxon>Eukaryota</taxon>
        <taxon>Viridiplantae</taxon>
        <taxon>Chlorophyta</taxon>
        <taxon>core chlorophytes</taxon>
        <taxon>Trebouxiophyceae</taxon>
        <taxon>Chlorellales</taxon>
        <taxon>Chlorellaceae</taxon>
        <taxon>Chlorella clade</taxon>
        <taxon>Chlorella</taxon>
    </lineage>
</organism>
<dbReference type="GO" id="GO:0005930">
    <property type="term" value="C:axoneme"/>
    <property type="evidence" value="ECO:0007669"/>
    <property type="project" value="UniProtKB-SubCell"/>
</dbReference>
<keyword evidence="2" id="KW-0433">Leucine-rich repeat</keyword>
<reference evidence="12 13" key="1">
    <citation type="journal article" date="2018" name="Plant J.">
        <title>Genome sequences of Chlorella sorokiniana UTEX 1602 and Micractinium conductrix SAG 241.80: implications to maltose excretion by a green alga.</title>
        <authorList>
            <person name="Arriola M.B."/>
            <person name="Velmurugan N."/>
            <person name="Zhang Y."/>
            <person name="Plunkett M.H."/>
            <person name="Hondzo H."/>
            <person name="Barney B.M."/>
        </authorList>
    </citation>
    <scope>NUCLEOTIDE SEQUENCE [LARGE SCALE GENOMIC DNA]</scope>
    <source>
        <strain evidence="13">UTEX 1602</strain>
    </source>
</reference>
<keyword evidence="4" id="KW-0677">Repeat</keyword>
<dbReference type="InterPro" id="IPR000719">
    <property type="entry name" value="Prot_kinase_dom"/>
</dbReference>
<accession>A0A2P6TXC3</accession>
<dbReference type="Pfam" id="PF00069">
    <property type="entry name" value="Pkinase"/>
    <property type="match status" value="1"/>
</dbReference>
<evidence type="ECO:0000256" key="1">
    <source>
        <dbReference type="ARBA" id="ARBA00004430"/>
    </source>
</evidence>
<dbReference type="PANTHER" id="PTHR48056">
    <property type="entry name" value="LRR RECEPTOR-LIKE SERINE/THREONINE-PROTEIN KINASE-RELATED"/>
    <property type="match status" value="1"/>
</dbReference>
<protein>
    <submittedName>
        <fullName evidence="12">Serine threonine-kinase CTR1</fullName>
    </submittedName>
</protein>
<dbReference type="SUPFAM" id="SSF52058">
    <property type="entry name" value="L domain-like"/>
    <property type="match status" value="1"/>
</dbReference>
<dbReference type="InterPro" id="IPR032675">
    <property type="entry name" value="LRR_dom_sf"/>
</dbReference>
<evidence type="ECO:0000256" key="7">
    <source>
        <dbReference type="ARBA" id="ARBA00022840"/>
    </source>
</evidence>
<evidence type="ECO:0000256" key="9">
    <source>
        <dbReference type="SAM" id="MobiDB-lite"/>
    </source>
</evidence>
<comment type="subcellular location">
    <subcellularLocation>
        <location evidence="1">Cytoplasm</location>
        <location evidence="1">Cytoskeleton</location>
        <location evidence="1">Cilium axoneme</location>
    </subcellularLocation>
</comment>
<feature type="binding site" evidence="8">
    <location>
        <position position="616"/>
    </location>
    <ligand>
        <name>ATP</name>
        <dbReference type="ChEBI" id="CHEBI:30616"/>
    </ligand>
</feature>